<organism evidence="1">
    <name type="scientific">Tanacetum cinerariifolium</name>
    <name type="common">Dalmatian daisy</name>
    <name type="synonym">Chrysanthemum cinerariifolium</name>
    <dbReference type="NCBI Taxonomy" id="118510"/>
    <lineage>
        <taxon>Eukaryota</taxon>
        <taxon>Viridiplantae</taxon>
        <taxon>Streptophyta</taxon>
        <taxon>Embryophyta</taxon>
        <taxon>Tracheophyta</taxon>
        <taxon>Spermatophyta</taxon>
        <taxon>Magnoliopsida</taxon>
        <taxon>eudicotyledons</taxon>
        <taxon>Gunneridae</taxon>
        <taxon>Pentapetalae</taxon>
        <taxon>asterids</taxon>
        <taxon>campanulids</taxon>
        <taxon>Asterales</taxon>
        <taxon>Asteraceae</taxon>
        <taxon>Asteroideae</taxon>
        <taxon>Anthemideae</taxon>
        <taxon>Anthemidinae</taxon>
        <taxon>Tanacetum</taxon>
    </lineage>
</organism>
<accession>A0A699R5U3</accession>
<evidence type="ECO:0000313" key="1">
    <source>
        <dbReference type="EMBL" id="GFC81570.1"/>
    </source>
</evidence>
<proteinExistence type="predicted"/>
<protein>
    <submittedName>
        <fullName evidence="1">Uncharacterized protein</fullName>
    </submittedName>
</protein>
<reference evidence="1" key="1">
    <citation type="journal article" date="2019" name="Sci. Rep.">
        <title>Draft genome of Tanacetum cinerariifolium, the natural source of mosquito coil.</title>
        <authorList>
            <person name="Yamashiro T."/>
            <person name="Shiraishi A."/>
            <person name="Satake H."/>
            <person name="Nakayama K."/>
        </authorList>
    </citation>
    <scope>NUCLEOTIDE SEQUENCE</scope>
</reference>
<dbReference type="AlphaFoldDB" id="A0A699R5U3"/>
<gene>
    <name evidence="1" type="ORF">Tci_853540</name>
</gene>
<dbReference type="EMBL" id="BKCJ011080392">
    <property type="protein sequence ID" value="GFC81570.1"/>
    <property type="molecule type" value="Genomic_DNA"/>
</dbReference>
<comment type="caution">
    <text evidence="1">The sequence shown here is derived from an EMBL/GenBank/DDBJ whole genome shotgun (WGS) entry which is preliminary data.</text>
</comment>
<name>A0A699R5U3_TANCI</name>
<sequence>QYEWVPTGELSLQLEADTEYGTRKNWADTKTKKLESRLADVVDGLTLIAISIKAMRAKREDESRQSLIREARRLERARHEECQRRLRHMLVKNSENWQRAQELRAFIQATCLHRVHYFTVEGTAKGLEALNAGRKAGYDQVHRFFSSELYTAMEEKAG</sequence>
<feature type="non-terminal residue" evidence="1">
    <location>
        <position position="1"/>
    </location>
</feature>